<evidence type="ECO:0000313" key="2">
    <source>
        <dbReference type="EMBL" id="RRK34390.1"/>
    </source>
</evidence>
<comment type="caution">
    <text evidence="2">The sequence shown here is derived from an EMBL/GenBank/DDBJ whole genome shotgun (WGS) entry which is preliminary data.</text>
</comment>
<keyword evidence="3" id="KW-1185">Reference proteome</keyword>
<dbReference type="Proteomes" id="UP000274920">
    <property type="component" value="Unassembled WGS sequence"/>
</dbReference>
<name>A0A3R8LJ23_9FIRM</name>
<proteinExistence type="predicted"/>
<reference evidence="2" key="1">
    <citation type="submission" date="2018-10" db="EMBL/GenBank/DDBJ databases">
        <title>Schaedlerella arabinophila gen. nov. sp. nov., isolated from the mouse intestinal tract and comparative analysis with the genome of the closely related altered Schaedler flora strain ASF502.</title>
        <authorList>
            <person name="Miyake S."/>
            <person name="Soh M."/>
            <person name="Seedorf H."/>
        </authorList>
    </citation>
    <scope>NUCLEOTIDE SEQUENCE [LARGE SCALE GENOMIC DNA]</scope>
    <source>
        <strain evidence="2">DSM 106076</strain>
    </source>
</reference>
<evidence type="ECO:0000313" key="3">
    <source>
        <dbReference type="Proteomes" id="UP000274920"/>
    </source>
</evidence>
<dbReference type="Pfam" id="PF22564">
    <property type="entry name" value="HAAS"/>
    <property type="match status" value="1"/>
</dbReference>
<keyword evidence="1" id="KW-0472">Membrane</keyword>
<protein>
    <submittedName>
        <fullName evidence="2">DUF1700 domain-containing protein</fullName>
    </submittedName>
</protein>
<keyword evidence="1" id="KW-0812">Transmembrane</keyword>
<organism evidence="2 3">
    <name type="scientific">Schaedlerella arabinosiphila</name>
    <dbReference type="NCBI Taxonomy" id="2044587"/>
    <lineage>
        <taxon>Bacteria</taxon>
        <taxon>Bacillati</taxon>
        <taxon>Bacillota</taxon>
        <taxon>Clostridia</taxon>
        <taxon>Lachnospirales</taxon>
        <taxon>Lachnospiraceae</taxon>
        <taxon>Schaedlerella</taxon>
    </lineage>
</organism>
<accession>A0A3R8LJ23</accession>
<keyword evidence="1" id="KW-1133">Transmembrane helix</keyword>
<feature type="transmembrane region" description="Helical" evidence="1">
    <location>
        <begin position="149"/>
        <end position="170"/>
    </location>
</feature>
<evidence type="ECO:0000256" key="1">
    <source>
        <dbReference type="SAM" id="Phobius"/>
    </source>
</evidence>
<feature type="transmembrane region" description="Helical" evidence="1">
    <location>
        <begin position="80"/>
        <end position="113"/>
    </location>
</feature>
<dbReference type="EMBL" id="RHJS01000002">
    <property type="protein sequence ID" value="RRK34390.1"/>
    <property type="molecule type" value="Genomic_DNA"/>
</dbReference>
<sequence length="198" mass="21317">MTRGDYMTILSHNLRHLPKEDYDRAMEYFEEYFNEAGPAHEQDAIQDLGAPEDASRELIMNLAEKNIGEQPKTVRHGVHAVWVGILGVCAAPIALPLLLALVCVIFALVITLFAVLGSLALAAVCVAAGGVVGLIGGFVLTFRAFADGIATIGMSLLTLGIGILFVYGSFRLCRWALGKVSQSLGNITKGGRRHENKH</sequence>
<gene>
    <name evidence="2" type="ORF">EBB54_25945</name>
</gene>
<dbReference type="RefSeq" id="WP_125129525.1">
    <property type="nucleotide sequence ID" value="NZ_CASCYM010000021.1"/>
</dbReference>
<feature type="transmembrane region" description="Helical" evidence="1">
    <location>
        <begin position="119"/>
        <end position="142"/>
    </location>
</feature>
<dbReference type="AlphaFoldDB" id="A0A3R8LJ23"/>